<dbReference type="InterPro" id="IPR023772">
    <property type="entry name" value="DNA-bd_HTH_TetR-type_CS"/>
</dbReference>
<evidence type="ECO:0000313" key="3">
    <source>
        <dbReference type="EMBL" id="GAF78601.1"/>
    </source>
</evidence>
<accession>X0STZ0</accession>
<reference evidence="3" key="1">
    <citation type="journal article" date="2014" name="Front. Microbiol.">
        <title>High frequency of phylogenetically diverse reductive dehalogenase-homologous genes in deep subseafloor sedimentary metagenomes.</title>
        <authorList>
            <person name="Kawai M."/>
            <person name="Futagami T."/>
            <person name="Toyoda A."/>
            <person name="Takaki Y."/>
            <person name="Nishi S."/>
            <person name="Hori S."/>
            <person name="Arai W."/>
            <person name="Tsubouchi T."/>
            <person name="Morono Y."/>
            <person name="Uchiyama I."/>
            <person name="Ito T."/>
            <person name="Fujiyama A."/>
            <person name="Inagaki F."/>
            <person name="Takami H."/>
        </authorList>
    </citation>
    <scope>NUCLEOTIDE SEQUENCE</scope>
    <source>
        <strain evidence="3">Expedition CK06-06</strain>
    </source>
</reference>
<gene>
    <name evidence="3" type="ORF">S01H1_08722</name>
</gene>
<sequence length="191" mass="22116">MSDKTKEKILQTTLKIISTEGVKGITIRKIAKISGVNVAAINYHFKSKENLINKTLKLFGKKMETTFTELDTLPLSPKEKLKHFLISFSDSQIRYPGFMQSQIERISHGKEMTPKAVENMKSGRKVLLKLLKAITKEESEEKLSMILFQLMSGIMFPIFYGKYVEEIYGFNFLDDKTRERFIMLAIEKFCR</sequence>
<dbReference type="PROSITE" id="PS50977">
    <property type="entry name" value="HTH_TETR_2"/>
    <property type="match status" value="1"/>
</dbReference>
<evidence type="ECO:0000256" key="1">
    <source>
        <dbReference type="ARBA" id="ARBA00023125"/>
    </source>
</evidence>
<organism evidence="3">
    <name type="scientific">marine sediment metagenome</name>
    <dbReference type="NCBI Taxonomy" id="412755"/>
    <lineage>
        <taxon>unclassified sequences</taxon>
        <taxon>metagenomes</taxon>
        <taxon>ecological metagenomes</taxon>
    </lineage>
</organism>
<dbReference type="InterPro" id="IPR050624">
    <property type="entry name" value="HTH-type_Tx_Regulator"/>
</dbReference>
<feature type="domain" description="HTH tetR-type" evidence="2">
    <location>
        <begin position="3"/>
        <end position="63"/>
    </location>
</feature>
<proteinExistence type="predicted"/>
<keyword evidence="1" id="KW-0238">DNA-binding</keyword>
<dbReference type="AlphaFoldDB" id="X0STZ0"/>
<dbReference type="PROSITE" id="PS01081">
    <property type="entry name" value="HTH_TETR_1"/>
    <property type="match status" value="1"/>
</dbReference>
<evidence type="ECO:0000259" key="2">
    <source>
        <dbReference type="PROSITE" id="PS50977"/>
    </source>
</evidence>
<dbReference type="InterPro" id="IPR001647">
    <property type="entry name" value="HTH_TetR"/>
</dbReference>
<dbReference type="Gene3D" id="1.10.357.10">
    <property type="entry name" value="Tetracycline Repressor, domain 2"/>
    <property type="match status" value="1"/>
</dbReference>
<dbReference type="PANTHER" id="PTHR43479:SF11">
    <property type="entry name" value="ACREF_ENVCD OPERON REPRESSOR-RELATED"/>
    <property type="match status" value="1"/>
</dbReference>
<dbReference type="GO" id="GO:0003677">
    <property type="term" value="F:DNA binding"/>
    <property type="evidence" value="ECO:0007669"/>
    <property type="project" value="UniProtKB-KW"/>
</dbReference>
<dbReference type="Pfam" id="PF00440">
    <property type="entry name" value="TetR_N"/>
    <property type="match status" value="1"/>
</dbReference>
<dbReference type="EMBL" id="BARS01004462">
    <property type="protein sequence ID" value="GAF78601.1"/>
    <property type="molecule type" value="Genomic_DNA"/>
</dbReference>
<name>X0STZ0_9ZZZZ</name>
<dbReference type="SUPFAM" id="SSF46689">
    <property type="entry name" value="Homeodomain-like"/>
    <property type="match status" value="1"/>
</dbReference>
<dbReference type="PRINTS" id="PR00455">
    <property type="entry name" value="HTHTETR"/>
</dbReference>
<dbReference type="PANTHER" id="PTHR43479">
    <property type="entry name" value="ACREF/ENVCD OPERON REPRESSOR-RELATED"/>
    <property type="match status" value="1"/>
</dbReference>
<dbReference type="InterPro" id="IPR009057">
    <property type="entry name" value="Homeodomain-like_sf"/>
</dbReference>
<comment type="caution">
    <text evidence="3">The sequence shown here is derived from an EMBL/GenBank/DDBJ whole genome shotgun (WGS) entry which is preliminary data.</text>
</comment>
<protein>
    <recommendedName>
        <fullName evidence="2">HTH tetR-type domain-containing protein</fullName>
    </recommendedName>
</protein>